<comment type="catalytic activity">
    <reaction evidence="3">
        <text>trans-4-hydroxy-L-proline = cis-4-hydroxy-D-proline</text>
        <dbReference type="Rhea" id="RHEA:21152"/>
        <dbReference type="ChEBI" id="CHEBI:57690"/>
        <dbReference type="ChEBI" id="CHEBI:58375"/>
        <dbReference type="EC" id="5.1.1.8"/>
    </reaction>
</comment>
<dbReference type="Gene3D" id="3.10.310.10">
    <property type="entry name" value="Diaminopimelate Epimerase, Chain A, domain 1"/>
    <property type="match status" value="2"/>
</dbReference>
<evidence type="ECO:0000256" key="3">
    <source>
        <dbReference type="ARBA" id="ARBA00035826"/>
    </source>
</evidence>
<comment type="similarity">
    <text evidence="1">Belongs to the proline racemase family.</text>
</comment>
<keyword evidence="6" id="KW-1185">Reference proteome</keyword>
<organism evidence="5 6">
    <name type="scientific">Shinella sedimenti</name>
    <dbReference type="NCBI Taxonomy" id="2919913"/>
    <lineage>
        <taxon>Bacteria</taxon>
        <taxon>Pseudomonadati</taxon>
        <taxon>Pseudomonadota</taxon>
        <taxon>Alphaproteobacteria</taxon>
        <taxon>Hyphomicrobiales</taxon>
        <taxon>Rhizobiaceae</taxon>
        <taxon>Shinella</taxon>
    </lineage>
</organism>
<dbReference type="SFLD" id="SFLDS00028">
    <property type="entry name" value="Proline_Racemase"/>
    <property type="match status" value="1"/>
</dbReference>
<name>A0ABT0CTP0_9HYPH</name>
<dbReference type="PANTHER" id="PTHR33442:SF1">
    <property type="entry name" value="TRANS-3-HYDROXY-L-PROLINE DEHYDRATASE"/>
    <property type="match status" value="1"/>
</dbReference>
<evidence type="ECO:0000256" key="2">
    <source>
        <dbReference type="ARBA" id="ARBA00023235"/>
    </source>
</evidence>
<sequence>MIDLEAAFPYIDTHTAGHPTRAILGGIPPLQGRSVREKREDFERRFDHLRAALLHEPRGHAAMVGLIPVASEVADFGAIFVSSYVYLGMCGHGTIGIAKTLAFTGAISPETGNSFTLETPAGVVDVQLEWDAEGRLNAVSLKNVPAYMGIEALEVAVPGLSTIRTDILYSGMWYAMVDADALGLALTPENASAGLALGWKIKEAIAKATDGRPEMQGLPAPSVLFHSDRGRGAARQFLVLASNKFDRSPCGTGTCARMAQLLIHGELSEAETYHAENIFGVPFTATLAEKSEVNGTTGYAIIVRGTAHVVSQGTLYLEKGDPLSGGFLSR</sequence>
<keyword evidence="5" id="KW-0614">Plasmid</keyword>
<dbReference type="PANTHER" id="PTHR33442">
    <property type="entry name" value="TRANS-3-HYDROXY-L-PROLINE DEHYDRATASE"/>
    <property type="match status" value="1"/>
</dbReference>
<dbReference type="Proteomes" id="UP001201844">
    <property type="component" value="Unassembled WGS sequence"/>
</dbReference>
<evidence type="ECO:0000313" key="6">
    <source>
        <dbReference type="Proteomes" id="UP001201844"/>
    </source>
</evidence>
<dbReference type="SUPFAM" id="SSF54506">
    <property type="entry name" value="Diaminopimelate epimerase-like"/>
    <property type="match status" value="1"/>
</dbReference>
<gene>
    <name evidence="5" type="ORF">MKI86_22940</name>
</gene>
<evidence type="ECO:0000313" key="5">
    <source>
        <dbReference type="EMBL" id="MCJ8151988.1"/>
    </source>
</evidence>
<protein>
    <recommendedName>
        <fullName evidence="4">4-hydroxyproline epimerase</fullName>
        <ecNumber evidence="4">5.1.1.8</ecNumber>
    </recommendedName>
</protein>
<evidence type="ECO:0000256" key="1">
    <source>
        <dbReference type="ARBA" id="ARBA00007529"/>
    </source>
</evidence>
<evidence type="ECO:0000256" key="4">
    <source>
        <dbReference type="ARBA" id="ARBA00039135"/>
    </source>
</evidence>
<dbReference type="InterPro" id="IPR008794">
    <property type="entry name" value="Pro_racemase_fam"/>
</dbReference>
<reference evidence="5 6" key="1">
    <citation type="submission" date="2022-02" db="EMBL/GenBank/DDBJ databases">
        <title>Shinella B3.7 sp. nov., isolated from Sediment (Zhairuo Island).</title>
        <authorList>
            <person name="Chen G."/>
        </authorList>
    </citation>
    <scope>NUCLEOTIDE SEQUENCE [LARGE SCALE GENOMIC DNA]</scope>
    <source>
        <strain evidence="5 6">B3.7</strain>
        <plasmid evidence="5">unnamed</plasmid>
    </source>
</reference>
<dbReference type="EC" id="5.1.1.8" evidence="4"/>
<dbReference type="RefSeq" id="WP_241605689.1">
    <property type="nucleotide sequence ID" value="NZ_JAKVIN010000014.1"/>
</dbReference>
<proteinExistence type="inferred from homology"/>
<dbReference type="PIRSF" id="PIRSF029792">
    <property type="entry name" value="Pro_racemase"/>
    <property type="match status" value="1"/>
</dbReference>
<dbReference type="EMBL" id="JAKVIN010000014">
    <property type="protein sequence ID" value="MCJ8151988.1"/>
    <property type="molecule type" value="Genomic_DNA"/>
</dbReference>
<keyword evidence="2" id="KW-0413">Isomerase</keyword>
<geneLocation type="plasmid" evidence="5">
    <name>unnamed</name>
</geneLocation>
<dbReference type="Pfam" id="PF05544">
    <property type="entry name" value="Pro_racemase"/>
    <property type="match status" value="1"/>
</dbReference>
<comment type="caution">
    <text evidence="5">The sequence shown here is derived from an EMBL/GenBank/DDBJ whole genome shotgun (WGS) entry which is preliminary data.</text>
</comment>
<accession>A0ABT0CTP0</accession>